<gene>
    <name evidence="5" type="ORF">QNI22_12710</name>
</gene>
<evidence type="ECO:0000313" key="6">
    <source>
        <dbReference type="Proteomes" id="UP001232063"/>
    </source>
</evidence>
<dbReference type="SUPFAM" id="SSF51126">
    <property type="entry name" value="Pectin lyase-like"/>
    <property type="match status" value="1"/>
</dbReference>
<dbReference type="Gene3D" id="2.160.20.10">
    <property type="entry name" value="Single-stranded right-handed beta-helix, Pectin lyase-like"/>
    <property type="match status" value="1"/>
</dbReference>
<evidence type="ECO:0000256" key="1">
    <source>
        <dbReference type="ARBA" id="ARBA00008834"/>
    </source>
</evidence>
<proteinExistence type="inferred from homology"/>
<dbReference type="PANTHER" id="PTHR31339">
    <property type="entry name" value="PECTIN LYASE-RELATED"/>
    <property type="match status" value="1"/>
</dbReference>
<dbReference type="GO" id="GO:0005975">
    <property type="term" value="P:carbohydrate metabolic process"/>
    <property type="evidence" value="ECO:0007669"/>
    <property type="project" value="InterPro"/>
</dbReference>
<dbReference type="EMBL" id="JASJOU010000003">
    <property type="protein sequence ID" value="MDJ1501519.1"/>
    <property type="molecule type" value="Genomic_DNA"/>
</dbReference>
<name>A0AAE3R507_9BACT</name>
<reference evidence="5" key="1">
    <citation type="submission" date="2023-05" db="EMBL/GenBank/DDBJ databases">
        <authorList>
            <person name="Zhang X."/>
        </authorList>
    </citation>
    <scope>NUCLEOTIDE SEQUENCE</scope>
    <source>
        <strain evidence="5">BD1B2-1</strain>
    </source>
</reference>
<dbReference type="RefSeq" id="WP_314510994.1">
    <property type="nucleotide sequence ID" value="NZ_JASJOU010000003.1"/>
</dbReference>
<keyword evidence="3 4" id="KW-0326">Glycosidase</keyword>
<dbReference type="AlphaFoldDB" id="A0AAE3R507"/>
<keyword evidence="6" id="KW-1185">Reference proteome</keyword>
<dbReference type="Proteomes" id="UP001232063">
    <property type="component" value="Unassembled WGS sequence"/>
</dbReference>
<dbReference type="SMART" id="SM00710">
    <property type="entry name" value="PbH1"/>
    <property type="match status" value="6"/>
</dbReference>
<dbReference type="InterPro" id="IPR012334">
    <property type="entry name" value="Pectin_lyas_fold"/>
</dbReference>
<organism evidence="5 6">
    <name type="scientific">Xanthocytophaga agilis</name>
    <dbReference type="NCBI Taxonomy" id="3048010"/>
    <lineage>
        <taxon>Bacteria</taxon>
        <taxon>Pseudomonadati</taxon>
        <taxon>Bacteroidota</taxon>
        <taxon>Cytophagia</taxon>
        <taxon>Cytophagales</taxon>
        <taxon>Rhodocytophagaceae</taxon>
        <taxon>Xanthocytophaga</taxon>
    </lineage>
</organism>
<evidence type="ECO:0000256" key="3">
    <source>
        <dbReference type="ARBA" id="ARBA00023295"/>
    </source>
</evidence>
<keyword evidence="2 4" id="KW-0378">Hydrolase</keyword>
<evidence type="ECO:0000256" key="2">
    <source>
        <dbReference type="ARBA" id="ARBA00022801"/>
    </source>
</evidence>
<comment type="similarity">
    <text evidence="1 4">Belongs to the glycosyl hydrolase 28 family.</text>
</comment>
<dbReference type="InterPro" id="IPR011050">
    <property type="entry name" value="Pectin_lyase_fold/virulence"/>
</dbReference>
<protein>
    <submittedName>
        <fullName evidence="5">Glycosyl hydrolase family 28 protein</fullName>
    </submittedName>
</protein>
<dbReference type="InterPro" id="IPR000743">
    <property type="entry name" value="Glyco_hydro_28"/>
</dbReference>
<evidence type="ECO:0000256" key="4">
    <source>
        <dbReference type="RuleBase" id="RU361169"/>
    </source>
</evidence>
<dbReference type="PANTHER" id="PTHR31339:SF9">
    <property type="entry name" value="PLASMIN AND FIBRONECTIN-BINDING PROTEIN A"/>
    <property type="match status" value="1"/>
</dbReference>
<dbReference type="InterPro" id="IPR051801">
    <property type="entry name" value="GH28_Enzymes"/>
</dbReference>
<dbReference type="InterPro" id="IPR006626">
    <property type="entry name" value="PbH1"/>
</dbReference>
<comment type="caution">
    <text evidence="5">The sequence shown here is derived from an EMBL/GenBank/DDBJ whole genome shotgun (WGS) entry which is preliminary data.</text>
</comment>
<dbReference type="GO" id="GO:0004650">
    <property type="term" value="F:polygalacturonase activity"/>
    <property type="evidence" value="ECO:0007669"/>
    <property type="project" value="InterPro"/>
</dbReference>
<dbReference type="Pfam" id="PF00295">
    <property type="entry name" value="Glyco_hydro_28"/>
    <property type="match status" value="1"/>
</dbReference>
<evidence type="ECO:0000313" key="5">
    <source>
        <dbReference type="EMBL" id="MDJ1501519.1"/>
    </source>
</evidence>
<sequence>MKNAILFIGCLISTFSVIGQQKVFTITTYGAKPDGETHNTQAIQKAIDEASAAGGGRVLIPAGRFVTGVLHMKSNVGLYLAENAVLLGTSRRSEYGPKKASALLVADGQKNISITGKGTIDGQSDKLIEDIYRMLKAGTLEDNEWQTENPWHQIRPAEDNRPKLLEWRNCDGVQIKGITFRDGTDWIQKYVNCTNLIIDSIRVESTTFLNNDGIDVVDCRHVKITNSFINAADDGICLKSEDRNRKNICEDIYIANCKVRSSASALKFGTASWSGFKDITVRDLVIYDTYRSAIALEVVDGGFMENIDIRNIKATNTGNAIFIRIGHRNKDTVQSHLRHIYIGNVTVEVPKGKPDKGYREEGPVVREPHNVYPSSIVGLPDYPIEDVVLENIEVKYEGGASKEVAYVSPDALTQIPEKISDYPEFSMFGELPAWGFYVRHAKGVTMKNVKISYKDEDFRIPMIFDDVKALKLVDVSIPTVKSAPAILLHKTDNATVKKIVSPLSKTETVKIQK</sequence>
<accession>A0AAE3R507</accession>